<dbReference type="FunFam" id="3.20.20.70:FF:000047">
    <property type="entry name" value="3-dehydroquinate dehydratase"/>
    <property type="match status" value="1"/>
</dbReference>
<reference evidence="6" key="1">
    <citation type="submission" date="2023-07" db="EMBL/GenBank/DDBJ databases">
        <title>Genomic Encyclopedia of Type Strains, Phase IV (KMG-IV): sequencing the most valuable type-strain genomes for metagenomic binning, comparative biology and taxonomic classification.</title>
        <authorList>
            <person name="Goeker M."/>
        </authorList>
    </citation>
    <scope>NUCLEOTIDE SEQUENCE</scope>
    <source>
        <strain evidence="6">DSM 19659</strain>
    </source>
</reference>
<dbReference type="InterPro" id="IPR013785">
    <property type="entry name" value="Aldolase_TIM"/>
</dbReference>
<dbReference type="Pfam" id="PF01487">
    <property type="entry name" value="DHquinase_I"/>
    <property type="match status" value="1"/>
</dbReference>
<feature type="binding site" evidence="5">
    <location>
        <position position="221"/>
    </location>
    <ligand>
        <name>3-dehydroquinate</name>
        <dbReference type="ChEBI" id="CHEBI:32364"/>
    </ligand>
</feature>
<comment type="catalytic activity">
    <reaction evidence="1 5">
        <text>3-dehydroquinate = 3-dehydroshikimate + H2O</text>
        <dbReference type="Rhea" id="RHEA:21096"/>
        <dbReference type="ChEBI" id="CHEBI:15377"/>
        <dbReference type="ChEBI" id="CHEBI:16630"/>
        <dbReference type="ChEBI" id="CHEBI:32364"/>
        <dbReference type="EC" id="4.2.1.10"/>
    </reaction>
</comment>
<dbReference type="EC" id="4.2.1.10" evidence="5"/>
<comment type="caution">
    <text evidence="5">Lacks conserved residue(s) required for the propagation of feature annotation.</text>
</comment>
<comment type="function">
    <text evidence="5">Involved in the third step of the chorismate pathway, which leads to the biosynthesis of aromatic amino acids. Catalyzes the cis-dehydration of 3-dehydroquinate (DHQ) and introduces the first double bond of the aromatic ring to yield 3-dehydroshikimate.</text>
</comment>
<dbReference type="InterPro" id="IPR001381">
    <property type="entry name" value="DHquinase_I"/>
</dbReference>
<evidence type="ECO:0000256" key="4">
    <source>
        <dbReference type="ARBA" id="ARBA00023270"/>
    </source>
</evidence>
<dbReference type="NCBIfam" id="TIGR01093">
    <property type="entry name" value="aroD"/>
    <property type="match status" value="1"/>
</dbReference>
<keyword evidence="7" id="KW-1185">Reference proteome</keyword>
<evidence type="ECO:0000256" key="2">
    <source>
        <dbReference type="ARBA" id="ARBA00023141"/>
    </source>
</evidence>
<dbReference type="SUPFAM" id="SSF51569">
    <property type="entry name" value="Aldolase"/>
    <property type="match status" value="1"/>
</dbReference>
<keyword evidence="2 5" id="KW-0057">Aromatic amino acid biosynthesis</keyword>
<gene>
    <name evidence="5" type="primary">aroD</name>
    <name evidence="6" type="ORF">J2S20_000867</name>
</gene>
<comment type="pathway">
    <text evidence="5">Metabolic intermediate biosynthesis; chorismate biosynthesis; chorismate from D-erythrose 4-phosphate and phosphoenolpyruvate: step 3/7.</text>
</comment>
<feature type="binding site" evidence="5">
    <location>
        <position position="90"/>
    </location>
    <ligand>
        <name>3-dehydroquinate</name>
        <dbReference type="ChEBI" id="CHEBI:32364"/>
    </ligand>
</feature>
<feature type="active site" description="Schiff-base intermediate with substrate" evidence="5">
    <location>
        <position position="178"/>
    </location>
</feature>
<evidence type="ECO:0000256" key="1">
    <source>
        <dbReference type="ARBA" id="ARBA00001864"/>
    </source>
</evidence>
<sequence>MNSLTLRGLTLGEGKPKIIVPLCAGNQEALLQKASALSSHPFDLVEWRADFMDAVHAADTPDHALAAELSRCAKALRGLLGDTPLLFTLRSQKEGGEALLPPSRYMILNQAAAESGAVDLVDVELSCGADCVQENIRRIHAAGVHVIASSHDFQKTPEQAVLTERLLAMQRCGADIAKLAVMPQSAADVLTLLAATEEVHRLHPELPLVTMSMGELGVLSRISGELFGSCMSFAAAVESSAPGQLPAKTLSQLLSVLHEDGRPSVS</sequence>
<name>A0AAE3V9U3_9FIRM</name>
<proteinExistence type="inferred from homology"/>
<evidence type="ECO:0000313" key="7">
    <source>
        <dbReference type="Proteomes" id="UP001241537"/>
    </source>
</evidence>
<dbReference type="GO" id="GO:0009423">
    <property type="term" value="P:chorismate biosynthetic process"/>
    <property type="evidence" value="ECO:0007669"/>
    <property type="project" value="UniProtKB-UniRule"/>
</dbReference>
<feature type="binding site" evidence="5">
    <location>
        <position position="240"/>
    </location>
    <ligand>
        <name>3-dehydroquinate</name>
        <dbReference type="ChEBI" id="CHEBI:32364"/>
    </ligand>
</feature>
<comment type="similarity">
    <text evidence="5">Belongs to the type-I 3-dehydroquinase family.</text>
</comment>
<dbReference type="GO" id="GO:0003855">
    <property type="term" value="F:3-dehydroquinate dehydratase activity"/>
    <property type="evidence" value="ECO:0007669"/>
    <property type="project" value="UniProtKB-UniRule"/>
</dbReference>
<evidence type="ECO:0000256" key="5">
    <source>
        <dbReference type="HAMAP-Rule" id="MF_00214"/>
    </source>
</evidence>
<accession>A0AAE3V9U3</accession>
<keyword evidence="3 5" id="KW-0456">Lyase</keyword>
<dbReference type="AlphaFoldDB" id="A0AAE3V9U3"/>
<feature type="active site" description="Proton donor/acceptor" evidence="5">
    <location>
        <position position="151"/>
    </location>
</feature>
<dbReference type="EMBL" id="JAUSTO010000004">
    <property type="protein sequence ID" value="MDQ0152182.1"/>
    <property type="molecule type" value="Genomic_DNA"/>
</dbReference>
<dbReference type="Gene3D" id="3.20.20.70">
    <property type="entry name" value="Aldolase class I"/>
    <property type="match status" value="1"/>
</dbReference>
<comment type="subunit">
    <text evidence="5">Homodimer.</text>
</comment>
<keyword evidence="5" id="KW-0028">Amino-acid biosynthesis</keyword>
<dbReference type="GO" id="GO:0046279">
    <property type="term" value="P:3,4-dihydroxybenzoate biosynthetic process"/>
    <property type="evidence" value="ECO:0007669"/>
    <property type="project" value="TreeGrafter"/>
</dbReference>
<dbReference type="HAMAP" id="MF_00214">
    <property type="entry name" value="AroD"/>
    <property type="match status" value="1"/>
</dbReference>
<dbReference type="PANTHER" id="PTHR43699:SF1">
    <property type="entry name" value="3-DEHYDROQUINATE DEHYDRATASE"/>
    <property type="match status" value="1"/>
</dbReference>
<comment type="caution">
    <text evidence="6">The sequence shown here is derived from an EMBL/GenBank/DDBJ whole genome shotgun (WGS) entry which is preliminary data.</text>
</comment>
<organism evidence="6 7">
    <name type="scientific">Moryella indoligenes</name>
    <dbReference type="NCBI Taxonomy" id="371674"/>
    <lineage>
        <taxon>Bacteria</taxon>
        <taxon>Bacillati</taxon>
        <taxon>Bacillota</taxon>
        <taxon>Clostridia</taxon>
        <taxon>Lachnospirales</taxon>
        <taxon>Lachnospiraceae</taxon>
        <taxon>Moryella</taxon>
    </lineage>
</organism>
<dbReference type="InterPro" id="IPR050146">
    <property type="entry name" value="Type-I_3-dehydroquinase"/>
</dbReference>
<feature type="binding site" evidence="5">
    <location>
        <position position="244"/>
    </location>
    <ligand>
        <name>3-dehydroquinate</name>
        <dbReference type="ChEBI" id="CHEBI:32364"/>
    </ligand>
</feature>
<dbReference type="Proteomes" id="UP001241537">
    <property type="component" value="Unassembled WGS sequence"/>
</dbReference>
<dbReference type="GO" id="GO:0009073">
    <property type="term" value="P:aromatic amino acid family biosynthetic process"/>
    <property type="evidence" value="ECO:0007669"/>
    <property type="project" value="UniProtKB-KW"/>
</dbReference>
<evidence type="ECO:0000256" key="3">
    <source>
        <dbReference type="ARBA" id="ARBA00023239"/>
    </source>
</evidence>
<dbReference type="PANTHER" id="PTHR43699">
    <property type="entry name" value="3-DEHYDROQUINATE DEHYDRATASE"/>
    <property type="match status" value="1"/>
</dbReference>
<keyword evidence="4 5" id="KW-0704">Schiff base</keyword>
<protein>
    <recommendedName>
        <fullName evidence="5">3-dehydroquinate dehydratase</fullName>
        <shortName evidence="5">3-dehydroquinase</shortName>
        <ecNumber evidence="5">4.2.1.10</ecNumber>
    </recommendedName>
    <alternativeName>
        <fullName evidence="5">Type I DHQase</fullName>
    </alternativeName>
    <alternativeName>
        <fullName evidence="5">Type I dehydroquinase</fullName>
        <shortName evidence="5">DHQ1</shortName>
    </alternativeName>
</protein>
<dbReference type="CDD" id="cd00502">
    <property type="entry name" value="DHQase_I"/>
    <property type="match status" value="1"/>
</dbReference>
<dbReference type="RefSeq" id="WP_106611184.1">
    <property type="nucleotide sequence ID" value="NZ_JAUSTO010000004.1"/>
</dbReference>
<evidence type="ECO:0000313" key="6">
    <source>
        <dbReference type="EMBL" id="MDQ0152182.1"/>
    </source>
</evidence>
<dbReference type="GO" id="GO:0008652">
    <property type="term" value="P:amino acid biosynthetic process"/>
    <property type="evidence" value="ECO:0007669"/>
    <property type="project" value="UniProtKB-KW"/>
</dbReference>
<feature type="binding site" evidence="5">
    <location>
        <begin position="46"/>
        <end position="48"/>
    </location>
    <ligand>
        <name>3-dehydroquinate</name>
        <dbReference type="ChEBI" id="CHEBI:32364"/>
    </ligand>
</feature>